<protein>
    <recommendedName>
        <fullName evidence="4">Lipoprotein</fullName>
    </recommendedName>
</protein>
<organism evidence="2 3">
    <name type="scientific">Streptomyces flaveolus</name>
    <dbReference type="NCBI Taxonomy" id="67297"/>
    <lineage>
        <taxon>Bacteria</taxon>
        <taxon>Bacillati</taxon>
        <taxon>Actinomycetota</taxon>
        <taxon>Actinomycetes</taxon>
        <taxon>Kitasatosporales</taxon>
        <taxon>Streptomycetaceae</taxon>
        <taxon>Streptomyces</taxon>
    </lineage>
</organism>
<evidence type="ECO:0000313" key="3">
    <source>
        <dbReference type="Proteomes" id="UP001490330"/>
    </source>
</evidence>
<dbReference type="Proteomes" id="UP001490330">
    <property type="component" value="Unassembled WGS sequence"/>
</dbReference>
<keyword evidence="3" id="KW-1185">Reference proteome</keyword>
<name>A0ABV1VF48_9ACTN</name>
<proteinExistence type="predicted"/>
<feature type="transmembrane region" description="Helical" evidence="1">
    <location>
        <begin position="35"/>
        <end position="54"/>
    </location>
</feature>
<dbReference type="RefSeq" id="WP_350716495.1">
    <property type="nucleotide sequence ID" value="NZ_JBEPCO010000004.1"/>
</dbReference>
<keyword evidence="1" id="KW-0472">Membrane</keyword>
<evidence type="ECO:0008006" key="4">
    <source>
        <dbReference type="Google" id="ProtNLM"/>
    </source>
</evidence>
<evidence type="ECO:0000313" key="2">
    <source>
        <dbReference type="EMBL" id="MER6904679.1"/>
    </source>
</evidence>
<accession>A0ABV1VF48</accession>
<comment type="caution">
    <text evidence="2">The sequence shown here is derived from an EMBL/GenBank/DDBJ whole genome shotgun (WGS) entry which is preliminary data.</text>
</comment>
<evidence type="ECO:0000256" key="1">
    <source>
        <dbReference type="SAM" id="Phobius"/>
    </source>
</evidence>
<dbReference type="EMBL" id="JBEPCV010000009">
    <property type="protein sequence ID" value="MER6904679.1"/>
    <property type="molecule type" value="Genomic_DNA"/>
</dbReference>
<sequence>MPPTPHTARACSAVAVLLLGCAGYAATYHPLLSLPGLFGVAVFACCAADARAEYQRRVTRAQRAERLARPRPAGPLAAPAPCCAFWRSSGTLAHGPECTRSAASHRSAVHDCCERWWTSLGDLHDVACRRGADASAADRQSDAPS</sequence>
<reference evidence="2 3" key="1">
    <citation type="submission" date="2024-06" db="EMBL/GenBank/DDBJ databases">
        <title>The Natural Products Discovery Center: Release of the First 8490 Sequenced Strains for Exploring Actinobacteria Biosynthetic Diversity.</title>
        <authorList>
            <person name="Kalkreuter E."/>
            <person name="Kautsar S.A."/>
            <person name="Yang D."/>
            <person name="Bader C.D."/>
            <person name="Teijaro C.N."/>
            <person name="Fluegel L."/>
            <person name="Davis C.M."/>
            <person name="Simpson J.R."/>
            <person name="Lauterbach L."/>
            <person name="Steele A.D."/>
            <person name="Gui C."/>
            <person name="Meng S."/>
            <person name="Li G."/>
            <person name="Viehrig K."/>
            <person name="Ye F."/>
            <person name="Su P."/>
            <person name="Kiefer A.F."/>
            <person name="Nichols A."/>
            <person name="Cepeda A.J."/>
            <person name="Yan W."/>
            <person name="Fan B."/>
            <person name="Jiang Y."/>
            <person name="Adhikari A."/>
            <person name="Zheng C.-J."/>
            <person name="Schuster L."/>
            <person name="Cowan T.M."/>
            <person name="Smanski M.J."/>
            <person name="Chevrette M.G."/>
            <person name="De Carvalho L.P.S."/>
            <person name="Shen B."/>
        </authorList>
    </citation>
    <scope>NUCLEOTIDE SEQUENCE [LARGE SCALE GENOMIC DNA]</scope>
    <source>
        <strain evidence="2 3">NPDC000632</strain>
    </source>
</reference>
<keyword evidence="1" id="KW-0812">Transmembrane</keyword>
<keyword evidence="1" id="KW-1133">Transmembrane helix</keyword>
<gene>
    <name evidence="2" type="ORF">ABT322_13030</name>
</gene>